<dbReference type="EMBL" id="QLLL01000001">
    <property type="protein sequence ID" value="RAJ10507.1"/>
    <property type="molecule type" value="Genomic_DNA"/>
</dbReference>
<proteinExistence type="predicted"/>
<sequence length="126" mass="14478">MRIAVKIFLHICILLLLGDGYVIAGARKDNTRIRYDRARHHIIDHSSTTLIKDLNIDKEGDHLITDDVFDEDPHSSFARKYKLLVSYSAINSYQSILTFLYSSHHAPPGCYDLSSYIYIKHSALRI</sequence>
<dbReference type="AlphaFoldDB" id="A0A327R9B0"/>
<keyword evidence="2" id="KW-1185">Reference proteome</keyword>
<name>A0A327R9B0_9BACT</name>
<protein>
    <submittedName>
        <fullName evidence="1">Uncharacterized protein</fullName>
    </submittedName>
</protein>
<evidence type="ECO:0000313" key="1">
    <source>
        <dbReference type="EMBL" id="RAJ10507.1"/>
    </source>
</evidence>
<accession>A0A327R9B0</accession>
<evidence type="ECO:0000313" key="2">
    <source>
        <dbReference type="Proteomes" id="UP000249547"/>
    </source>
</evidence>
<dbReference type="Proteomes" id="UP000249547">
    <property type="component" value="Unassembled WGS sequence"/>
</dbReference>
<gene>
    <name evidence="1" type="ORF">LX64_00110</name>
</gene>
<reference evidence="1 2" key="1">
    <citation type="submission" date="2018-06" db="EMBL/GenBank/DDBJ databases">
        <title>Genomic Encyclopedia of Archaeal and Bacterial Type Strains, Phase II (KMG-II): from individual species to whole genera.</title>
        <authorList>
            <person name="Goeker M."/>
        </authorList>
    </citation>
    <scope>NUCLEOTIDE SEQUENCE [LARGE SCALE GENOMIC DNA]</scope>
    <source>
        <strain evidence="1 2">DSM 23857</strain>
    </source>
</reference>
<organism evidence="1 2">
    <name type="scientific">Chitinophaga skermanii</name>
    <dbReference type="NCBI Taxonomy" id="331697"/>
    <lineage>
        <taxon>Bacteria</taxon>
        <taxon>Pseudomonadati</taxon>
        <taxon>Bacteroidota</taxon>
        <taxon>Chitinophagia</taxon>
        <taxon>Chitinophagales</taxon>
        <taxon>Chitinophagaceae</taxon>
        <taxon>Chitinophaga</taxon>
    </lineage>
</organism>
<comment type="caution">
    <text evidence="1">The sequence shown here is derived from an EMBL/GenBank/DDBJ whole genome shotgun (WGS) entry which is preliminary data.</text>
</comment>